<comment type="caution">
    <text evidence="4">The sequence shown here is derived from an EMBL/GenBank/DDBJ whole genome shotgun (WGS) entry which is preliminary data.</text>
</comment>
<dbReference type="RefSeq" id="WP_264987241.1">
    <property type="nucleotide sequence ID" value="NZ_BRZA01000001.1"/>
</dbReference>
<evidence type="ECO:0000256" key="2">
    <source>
        <dbReference type="SAM" id="MobiDB-lite"/>
    </source>
</evidence>
<dbReference type="Pfam" id="PF07261">
    <property type="entry name" value="DnaB_2"/>
    <property type="match status" value="1"/>
</dbReference>
<gene>
    <name evidence="4" type="ORF">LYSBPC_06440</name>
</gene>
<dbReference type="Gene3D" id="1.10.10.630">
    <property type="entry name" value="DnaD domain-like"/>
    <property type="match status" value="1"/>
</dbReference>
<sequence length="150" mass="17465">MNNEQQNAERMRVKQILQRGKQDIEKIFMRMEQELCADISEPAPIFAEIEKRFGRPFSGVELQIISDWIDKYTSDLIIAALNEATVRNVQNIKYIDKILFNWEKAGITDAKAAIEYTQKFGQRASPQQPVPQSQESNPAVPFYNWLEERE</sequence>
<dbReference type="PANTHER" id="PTHR37293">
    <property type="entry name" value="PHAGE REPLICATION PROTEIN-RELATED"/>
    <property type="match status" value="1"/>
</dbReference>
<protein>
    <recommendedName>
        <fullName evidence="3">DnaB/C C-terminal domain-containing protein</fullName>
    </recommendedName>
</protein>
<evidence type="ECO:0000313" key="5">
    <source>
        <dbReference type="Proteomes" id="UP001065593"/>
    </source>
</evidence>
<feature type="region of interest" description="Disordered" evidence="2">
    <location>
        <begin position="123"/>
        <end position="150"/>
    </location>
</feature>
<accession>A0ABQ5NHE0</accession>
<proteinExistence type="inferred from homology"/>
<dbReference type="InterPro" id="IPR006343">
    <property type="entry name" value="DnaB/C_C"/>
</dbReference>
<keyword evidence="5" id="KW-1185">Reference proteome</keyword>
<dbReference type="PANTHER" id="PTHR37293:SF6">
    <property type="entry name" value="DNA REPLICATION PROTEIN DNAD"/>
    <property type="match status" value="1"/>
</dbReference>
<feature type="domain" description="DnaB/C C-terminal" evidence="3">
    <location>
        <begin position="46"/>
        <end position="116"/>
    </location>
</feature>
<evidence type="ECO:0000259" key="3">
    <source>
        <dbReference type="Pfam" id="PF07261"/>
    </source>
</evidence>
<evidence type="ECO:0000256" key="1">
    <source>
        <dbReference type="ARBA" id="ARBA00093462"/>
    </source>
</evidence>
<reference evidence="4" key="1">
    <citation type="submission" date="2022-08" db="EMBL/GenBank/DDBJ databases">
        <title>Draft genome sequence of Lysinibacillus sp. strain KH24.</title>
        <authorList>
            <person name="Kanbe H."/>
            <person name="Itoh H."/>
        </authorList>
    </citation>
    <scope>NUCLEOTIDE SEQUENCE</scope>
    <source>
        <strain evidence="4">KH24</strain>
    </source>
</reference>
<dbReference type="Proteomes" id="UP001065593">
    <property type="component" value="Unassembled WGS sequence"/>
</dbReference>
<dbReference type="EMBL" id="BRZA01000001">
    <property type="protein sequence ID" value="GLC87517.1"/>
    <property type="molecule type" value="Genomic_DNA"/>
</dbReference>
<dbReference type="InterPro" id="IPR053162">
    <property type="entry name" value="DnaD"/>
</dbReference>
<name>A0ABQ5NHE0_9BACI</name>
<comment type="similarity">
    <text evidence="1">Belongs to the DnaB/DnaD family.</text>
</comment>
<evidence type="ECO:0000313" key="4">
    <source>
        <dbReference type="EMBL" id="GLC87517.1"/>
    </source>
</evidence>
<dbReference type="InterPro" id="IPR034829">
    <property type="entry name" value="DnaD-like_sf"/>
</dbReference>
<organism evidence="4 5">
    <name type="scientific">Lysinibacillus piscis</name>
    <dbReference type="NCBI Taxonomy" id="2518931"/>
    <lineage>
        <taxon>Bacteria</taxon>
        <taxon>Bacillati</taxon>
        <taxon>Bacillota</taxon>
        <taxon>Bacilli</taxon>
        <taxon>Bacillales</taxon>
        <taxon>Bacillaceae</taxon>
        <taxon>Lysinibacillus</taxon>
    </lineage>
</organism>
<feature type="compositionally biased region" description="Low complexity" evidence="2">
    <location>
        <begin position="125"/>
        <end position="138"/>
    </location>
</feature>
<dbReference type="NCBIfam" id="TIGR01446">
    <property type="entry name" value="DnaD_dom"/>
    <property type="match status" value="1"/>
</dbReference>
<dbReference type="SUPFAM" id="SSF158499">
    <property type="entry name" value="DnaD domain-like"/>
    <property type="match status" value="1"/>
</dbReference>